<dbReference type="SUPFAM" id="SSF53335">
    <property type="entry name" value="S-adenosyl-L-methionine-dependent methyltransferases"/>
    <property type="match status" value="1"/>
</dbReference>
<keyword evidence="9" id="KW-1185">Reference proteome</keyword>
<dbReference type="AlphaFoldDB" id="A0A7M5V3F0"/>
<evidence type="ECO:0000256" key="3">
    <source>
        <dbReference type="ARBA" id="ARBA00022691"/>
    </source>
</evidence>
<feature type="region of interest" description="Disordered" evidence="6">
    <location>
        <begin position="578"/>
        <end position="637"/>
    </location>
</feature>
<keyword evidence="2 5" id="KW-0808">Transferase</keyword>
<reference evidence="8" key="1">
    <citation type="submission" date="2021-01" db="UniProtKB">
        <authorList>
            <consortium name="EnsemblMetazoa"/>
        </authorList>
    </citation>
    <scope>IDENTIFICATION</scope>
</reference>
<evidence type="ECO:0000256" key="5">
    <source>
        <dbReference type="PROSITE-ProRule" id="PRU01023"/>
    </source>
</evidence>
<dbReference type="Pfam" id="PF01189">
    <property type="entry name" value="Methyltr_RsmB-F"/>
    <property type="match status" value="1"/>
</dbReference>
<comment type="caution">
    <text evidence="5">Lacks conserved residue(s) required for the propagation of feature annotation.</text>
</comment>
<keyword evidence="3 5" id="KW-0949">S-adenosyl-L-methionine</keyword>
<name>A0A7M5V3F0_9CNID</name>
<dbReference type="OrthoDB" id="6817893at2759"/>
<dbReference type="Proteomes" id="UP000594262">
    <property type="component" value="Unplaced"/>
</dbReference>
<dbReference type="InterPro" id="IPR042620">
    <property type="entry name" value="NSUN7"/>
</dbReference>
<dbReference type="EnsemblMetazoa" id="CLYHEMT008944.1">
    <property type="protein sequence ID" value="CLYHEMP008944.1"/>
    <property type="gene ID" value="CLYHEMG008944"/>
</dbReference>
<feature type="domain" description="SAM-dependent MTase RsmB/NOP-type" evidence="7">
    <location>
        <begin position="365"/>
        <end position="561"/>
    </location>
</feature>
<sequence>MATKSSKARDPNIKLLLTPEAERKKLESRKGSSRKERRRPSLTDHNRNKREGEILDDNSKRPISREERAQIKFGHTIYNKAANLFELLKDNTVVQPKIEFENEFEKRRAYSLAFAAKRFEGILKDVLLDSTFYSSYFKLETYHHSKVMVMLLDFYDHGFRFSESVRKKIEIDSKNHLDHIHDIQKAFFQHKVKLCSAFARNRIKACALSLDAMLPAEVKERNEHGSRHSLFTWINPFVADAHCIINQLKSDGFVYKESLEELSGSEDNGLYFSYEEDGANTDLLEFPAWCKDEVYNHQLALDSSLVPMSKPRYLMTKACRRAHDEVCRVQQKSHHHAVLPATDGKENHDMVNGGCDVVLTHPETGSLAAYLCSFLGTNKRLFIFGCHGDKAVEVEKNLKNIGISNYVLLSEDFKNIVGIDDRLSSVKLIVCNPPCSNSGVVNMVDFIIQEGADTASSLSKEATPVKIRGLAEEQASTIRITFSFPNVQSIVYCSFSTFPEENEKLVQRVLQSQQNSKNRFEMCVVLEDMRDIFTSSQDGDFLRVEPSYKMDGFFVTLLKRKIKEDSVSEVMERAAKKGLLKKSSGKKEKRKGVPKDQPPHVANRLSVVDKKKAGRSSPKPQKKLERRDTDEDGRFKF</sequence>
<feature type="region of interest" description="Disordered" evidence="6">
    <location>
        <begin position="1"/>
        <end position="61"/>
    </location>
</feature>
<feature type="compositionally biased region" description="Basic and acidic residues" evidence="6">
    <location>
        <begin position="622"/>
        <end position="637"/>
    </location>
</feature>
<feature type="compositionally biased region" description="Basic and acidic residues" evidence="6">
    <location>
        <begin position="20"/>
        <end position="61"/>
    </location>
</feature>
<dbReference type="InterPro" id="IPR029063">
    <property type="entry name" value="SAM-dependent_MTases_sf"/>
</dbReference>
<dbReference type="GO" id="GO:0032259">
    <property type="term" value="P:methylation"/>
    <property type="evidence" value="ECO:0007669"/>
    <property type="project" value="UniProtKB-KW"/>
</dbReference>
<dbReference type="Gene3D" id="3.40.50.150">
    <property type="entry name" value="Vaccinia Virus protein VP39"/>
    <property type="match status" value="1"/>
</dbReference>
<protein>
    <recommendedName>
        <fullName evidence="7">SAM-dependent MTase RsmB/NOP-type domain-containing protein</fullName>
    </recommendedName>
</protein>
<evidence type="ECO:0000256" key="6">
    <source>
        <dbReference type="SAM" id="MobiDB-lite"/>
    </source>
</evidence>
<evidence type="ECO:0000313" key="9">
    <source>
        <dbReference type="Proteomes" id="UP000594262"/>
    </source>
</evidence>
<accession>A0A7M5V3F0</accession>
<dbReference type="InterPro" id="IPR001678">
    <property type="entry name" value="MeTrfase_RsmB-F_NOP2_dom"/>
</dbReference>
<feature type="binding site" evidence="5">
    <location>
        <position position="412"/>
    </location>
    <ligand>
        <name>S-adenosyl-L-methionine</name>
        <dbReference type="ChEBI" id="CHEBI:59789"/>
    </ligand>
</feature>
<proteinExistence type="inferred from homology"/>
<evidence type="ECO:0000256" key="1">
    <source>
        <dbReference type="ARBA" id="ARBA00022603"/>
    </source>
</evidence>
<dbReference type="PANTHER" id="PTHR14663:SF2">
    <property type="entry name" value="METHYLTRANSFERASE NSUN7-RELATED"/>
    <property type="match status" value="1"/>
</dbReference>
<keyword evidence="4 5" id="KW-0694">RNA-binding</keyword>
<dbReference type="GO" id="GO:0003723">
    <property type="term" value="F:RNA binding"/>
    <property type="evidence" value="ECO:0007669"/>
    <property type="project" value="UniProtKB-UniRule"/>
</dbReference>
<dbReference type="PANTHER" id="PTHR14663">
    <property type="entry name" value="METHYLTRANSFERASE NSUN7-RELATED"/>
    <property type="match status" value="1"/>
</dbReference>
<organism evidence="8 9">
    <name type="scientific">Clytia hemisphaerica</name>
    <dbReference type="NCBI Taxonomy" id="252671"/>
    <lineage>
        <taxon>Eukaryota</taxon>
        <taxon>Metazoa</taxon>
        <taxon>Cnidaria</taxon>
        <taxon>Hydrozoa</taxon>
        <taxon>Hydroidolina</taxon>
        <taxon>Leptothecata</taxon>
        <taxon>Obeliida</taxon>
        <taxon>Clytiidae</taxon>
        <taxon>Clytia</taxon>
    </lineage>
</organism>
<dbReference type="GeneID" id="136821288"/>
<dbReference type="InterPro" id="IPR049560">
    <property type="entry name" value="MeTrfase_RsmB-F_NOP2_cat"/>
</dbReference>
<dbReference type="RefSeq" id="XP_066933622.1">
    <property type="nucleotide sequence ID" value="XM_067077521.1"/>
</dbReference>
<keyword evidence="1 5" id="KW-0489">Methyltransferase</keyword>
<evidence type="ECO:0000256" key="4">
    <source>
        <dbReference type="ARBA" id="ARBA00022884"/>
    </source>
</evidence>
<comment type="similarity">
    <text evidence="5">Belongs to the class I-like SAM-binding methyltransferase superfamily. RsmB/NOP family.</text>
</comment>
<dbReference type="PROSITE" id="PS51686">
    <property type="entry name" value="SAM_MT_RSMB_NOP"/>
    <property type="match status" value="1"/>
</dbReference>
<feature type="compositionally biased region" description="Basic residues" evidence="6">
    <location>
        <begin position="578"/>
        <end position="590"/>
    </location>
</feature>
<evidence type="ECO:0000256" key="2">
    <source>
        <dbReference type="ARBA" id="ARBA00022679"/>
    </source>
</evidence>
<evidence type="ECO:0000259" key="7">
    <source>
        <dbReference type="PROSITE" id="PS51686"/>
    </source>
</evidence>
<evidence type="ECO:0000313" key="8">
    <source>
        <dbReference type="EnsemblMetazoa" id="CLYHEMP008944.1"/>
    </source>
</evidence>
<dbReference type="RefSeq" id="XP_066933621.1">
    <property type="nucleotide sequence ID" value="XM_067077520.1"/>
</dbReference>
<dbReference type="GO" id="GO:0008168">
    <property type="term" value="F:methyltransferase activity"/>
    <property type="evidence" value="ECO:0007669"/>
    <property type="project" value="UniProtKB-KW"/>
</dbReference>